<accession>X6P4N3</accession>
<keyword evidence="4" id="KW-1185">Reference proteome</keyword>
<dbReference type="PROSITE" id="PS50042">
    <property type="entry name" value="CNMP_BINDING_3"/>
    <property type="match status" value="2"/>
</dbReference>
<dbReference type="InterPro" id="IPR018490">
    <property type="entry name" value="cNMP-bd_dom_sf"/>
</dbReference>
<evidence type="ECO:0000313" key="4">
    <source>
        <dbReference type="Proteomes" id="UP000023152"/>
    </source>
</evidence>
<feature type="region of interest" description="Disordered" evidence="1">
    <location>
        <begin position="468"/>
        <end position="500"/>
    </location>
</feature>
<feature type="compositionally biased region" description="Acidic residues" evidence="1">
    <location>
        <begin position="427"/>
        <end position="437"/>
    </location>
</feature>
<dbReference type="PANTHER" id="PTHR23011:SF28">
    <property type="entry name" value="CYCLIC NUCLEOTIDE-BINDING DOMAIN CONTAINING PROTEIN"/>
    <property type="match status" value="1"/>
</dbReference>
<name>X6P4N3_RETFI</name>
<dbReference type="EMBL" id="ASPP01004097">
    <property type="protein sequence ID" value="ETO32557.1"/>
    <property type="molecule type" value="Genomic_DNA"/>
</dbReference>
<gene>
    <name evidence="3" type="ORF">RFI_04559</name>
</gene>
<dbReference type="Gene3D" id="2.60.120.10">
    <property type="entry name" value="Jelly Rolls"/>
    <property type="match status" value="2"/>
</dbReference>
<feature type="compositionally biased region" description="Basic and acidic residues" evidence="1">
    <location>
        <begin position="250"/>
        <end position="261"/>
    </location>
</feature>
<dbReference type="Pfam" id="PF00027">
    <property type="entry name" value="cNMP_binding"/>
    <property type="match status" value="2"/>
</dbReference>
<dbReference type="InterPro" id="IPR000595">
    <property type="entry name" value="cNMP-bd_dom"/>
</dbReference>
<organism evidence="3 4">
    <name type="scientific">Reticulomyxa filosa</name>
    <dbReference type="NCBI Taxonomy" id="46433"/>
    <lineage>
        <taxon>Eukaryota</taxon>
        <taxon>Sar</taxon>
        <taxon>Rhizaria</taxon>
        <taxon>Retaria</taxon>
        <taxon>Foraminifera</taxon>
        <taxon>Monothalamids</taxon>
        <taxon>Reticulomyxidae</taxon>
        <taxon>Reticulomyxa</taxon>
    </lineage>
</organism>
<dbReference type="OrthoDB" id="421226at2759"/>
<dbReference type="CDD" id="cd00038">
    <property type="entry name" value="CAP_ED"/>
    <property type="match status" value="2"/>
</dbReference>
<evidence type="ECO:0000256" key="1">
    <source>
        <dbReference type="SAM" id="MobiDB-lite"/>
    </source>
</evidence>
<feature type="non-terminal residue" evidence="3">
    <location>
        <position position="520"/>
    </location>
</feature>
<dbReference type="Proteomes" id="UP000023152">
    <property type="component" value="Unassembled WGS sequence"/>
</dbReference>
<comment type="caution">
    <text evidence="3">The sequence shown here is derived from an EMBL/GenBank/DDBJ whole genome shotgun (WGS) entry which is preliminary data.</text>
</comment>
<dbReference type="PANTHER" id="PTHR23011">
    <property type="entry name" value="CYCLIC NUCLEOTIDE-BINDING DOMAIN CONTAINING PROTEIN"/>
    <property type="match status" value="1"/>
</dbReference>
<feature type="compositionally biased region" description="Basic and acidic residues" evidence="1">
    <location>
        <begin position="468"/>
        <end position="480"/>
    </location>
</feature>
<feature type="domain" description="Cyclic nucleotide-binding" evidence="2">
    <location>
        <begin position="58"/>
        <end position="160"/>
    </location>
</feature>
<evidence type="ECO:0000313" key="3">
    <source>
        <dbReference type="EMBL" id="ETO32557.1"/>
    </source>
</evidence>
<reference evidence="3 4" key="1">
    <citation type="journal article" date="2013" name="Curr. Biol.">
        <title>The Genome of the Foraminiferan Reticulomyxa filosa.</title>
        <authorList>
            <person name="Glockner G."/>
            <person name="Hulsmann N."/>
            <person name="Schleicher M."/>
            <person name="Noegel A.A."/>
            <person name="Eichinger L."/>
            <person name="Gallinger C."/>
            <person name="Pawlowski J."/>
            <person name="Sierra R."/>
            <person name="Euteneuer U."/>
            <person name="Pillet L."/>
            <person name="Moustafa A."/>
            <person name="Platzer M."/>
            <person name="Groth M."/>
            <person name="Szafranski K."/>
            <person name="Schliwa M."/>
        </authorList>
    </citation>
    <scope>NUCLEOTIDE SEQUENCE [LARGE SCALE GENOMIC DNA]</scope>
</reference>
<sequence>MLFLQSESNAKFEMNKCIKEKDTFCESLALEPAERKDVMGNCCRSVPEDLLTFLTCTPFFKIDSASLESLAHEFERRYYPANREIWKEGTEDVRFTIIASGEVRLVHNLEKKRSIVIQKEKGQCIGYEALNGKFTKVSYSVTAIVDTQTYELTFDKLSRFWRSNELAQETFRECRVIPLDSYLCKMNVFKGISDDRSILLANMFKWKILKKDETLFEEGEYGNTFYLVAIGCVKVIAKIEEEKQDELGENEEKQKDMINENKEEEEEEEEKKTNEMAGAITTAPTLTITSRVVYEFKNGDFFGEVSLIVNMPRTGTIQACEDTLLLELTKNEFQKYAPYDRAVVDQLQSAAHQRIAQSLRRWRIPLFRAVPLNQFDLLSKLSTIRYYRKDDLIMGPDTALRALWVIAHGQVSVKIIKRKQIIITADNDYDNDNDNDNDNNNNNDNKNDELILSRTISPHLLKVTNAHHVEHSKSKKDLERLSFLASSATPTEDEEEHQPQFQLQLFPVEHAQNNAQTDQP</sequence>
<evidence type="ECO:0000259" key="2">
    <source>
        <dbReference type="PROSITE" id="PS50042"/>
    </source>
</evidence>
<protein>
    <submittedName>
        <fullName evidence="3">Cyclic nucleotide-binding domain containing protein</fullName>
    </submittedName>
</protein>
<dbReference type="SMART" id="SM00100">
    <property type="entry name" value="cNMP"/>
    <property type="match status" value="2"/>
</dbReference>
<dbReference type="InterPro" id="IPR014710">
    <property type="entry name" value="RmlC-like_jellyroll"/>
</dbReference>
<feature type="region of interest" description="Disordered" evidence="1">
    <location>
        <begin position="427"/>
        <end position="447"/>
    </location>
</feature>
<dbReference type="AlphaFoldDB" id="X6P4N3"/>
<feature type="region of interest" description="Disordered" evidence="1">
    <location>
        <begin position="245"/>
        <end position="275"/>
    </location>
</feature>
<feature type="domain" description="Cyclic nucleotide-binding" evidence="2">
    <location>
        <begin position="188"/>
        <end position="335"/>
    </location>
</feature>
<proteinExistence type="predicted"/>
<dbReference type="SUPFAM" id="SSF51206">
    <property type="entry name" value="cAMP-binding domain-like"/>
    <property type="match status" value="3"/>
</dbReference>